<evidence type="ECO:0000313" key="4">
    <source>
        <dbReference type="Proteomes" id="UP001492380"/>
    </source>
</evidence>
<protein>
    <submittedName>
        <fullName evidence="3">Uncharacterized protein</fullName>
    </submittedName>
</protein>
<organism evidence="3 4">
    <name type="scientific">Phyllosticta capitalensis</name>
    <dbReference type="NCBI Taxonomy" id="121624"/>
    <lineage>
        <taxon>Eukaryota</taxon>
        <taxon>Fungi</taxon>
        <taxon>Dikarya</taxon>
        <taxon>Ascomycota</taxon>
        <taxon>Pezizomycotina</taxon>
        <taxon>Dothideomycetes</taxon>
        <taxon>Dothideomycetes incertae sedis</taxon>
        <taxon>Botryosphaeriales</taxon>
        <taxon>Phyllostictaceae</taxon>
        <taxon>Phyllosticta</taxon>
    </lineage>
</organism>
<dbReference type="Proteomes" id="UP001492380">
    <property type="component" value="Unassembled WGS sequence"/>
</dbReference>
<proteinExistence type="predicted"/>
<name>A0ABR1YVE6_9PEZI</name>
<reference evidence="3 4" key="1">
    <citation type="submission" date="2024-04" db="EMBL/GenBank/DDBJ databases">
        <title>Phyllosticta paracitricarpa is synonymous to the EU quarantine fungus P. citricarpa based on phylogenomic analyses.</title>
        <authorList>
            <consortium name="Lawrence Berkeley National Laboratory"/>
            <person name="Van Ingen-Buijs V.A."/>
            <person name="Van Westerhoven A.C."/>
            <person name="Haridas S."/>
            <person name="Skiadas P."/>
            <person name="Martin F."/>
            <person name="Groenewald J.Z."/>
            <person name="Crous P.W."/>
            <person name="Seidl M.F."/>
        </authorList>
    </citation>
    <scope>NUCLEOTIDE SEQUENCE [LARGE SCALE GENOMIC DNA]</scope>
    <source>
        <strain evidence="3 4">CBS 123374</strain>
    </source>
</reference>
<comment type="caution">
    <text evidence="3">The sequence shown here is derived from an EMBL/GenBank/DDBJ whole genome shotgun (WGS) entry which is preliminary data.</text>
</comment>
<keyword evidence="4" id="KW-1185">Reference proteome</keyword>
<feature type="compositionally biased region" description="Low complexity" evidence="2">
    <location>
        <begin position="463"/>
        <end position="476"/>
    </location>
</feature>
<feature type="compositionally biased region" description="Polar residues" evidence="2">
    <location>
        <begin position="184"/>
        <end position="193"/>
    </location>
</feature>
<feature type="compositionally biased region" description="Polar residues" evidence="2">
    <location>
        <begin position="216"/>
        <end position="240"/>
    </location>
</feature>
<feature type="compositionally biased region" description="Basic and acidic residues" evidence="2">
    <location>
        <begin position="559"/>
        <end position="575"/>
    </location>
</feature>
<feature type="region of interest" description="Disordered" evidence="2">
    <location>
        <begin position="418"/>
        <end position="505"/>
    </location>
</feature>
<feature type="region of interest" description="Disordered" evidence="2">
    <location>
        <begin position="546"/>
        <end position="575"/>
    </location>
</feature>
<feature type="region of interest" description="Disordered" evidence="2">
    <location>
        <begin position="149"/>
        <end position="193"/>
    </location>
</feature>
<feature type="region of interest" description="Disordered" evidence="2">
    <location>
        <begin position="215"/>
        <end position="244"/>
    </location>
</feature>
<evidence type="ECO:0000256" key="2">
    <source>
        <dbReference type="SAM" id="MobiDB-lite"/>
    </source>
</evidence>
<feature type="region of interest" description="Disordered" evidence="2">
    <location>
        <begin position="1"/>
        <end position="28"/>
    </location>
</feature>
<accession>A0ABR1YVE6</accession>
<dbReference type="EMBL" id="JBBWRZ010000003">
    <property type="protein sequence ID" value="KAK8240164.1"/>
    <property type="molecule type" value="Genomic_DNA"/>
</dbReference>
<evidence type="ECO:0000256" key="1">
    <source>
        <dbReference type="SAM" id="Coils"/>
    </source>
</evidence>
<evidence type="ECO:0000313" key="3">
    <source>
        <dbReference type="EMBL" id="KAK8240164.1"/>
    </source>
</evidence>
<keyword evidence="1" id="KW-0175">Coiled coil</keyword>
<sequence length="614" mass="68152">MARPLSDNLEQTQNDPDGPGGFFPQTGMATDFNNTAMPAPGVAQYIQSLIYRIPELHQLVEAQGVTLQNHSEILGHTQGKYNELAAQLSELVARVARLEKEEGETSEQASAHSTLAKDVKSVQREVENLRGQLSELQGKAVQYERTLMSRGTVDPSPGSQSLPSRPKLPVQQATGSEIPKAPSSMRQPNQPRSAQEIDAMNNRLVELVQEAKGVQKGQSQTFQGHRSTNKSATMQSNQLVKQHDKGKVVVRANNTLAEGTASRNEGFRSRSHMVSECRERILRTGRAQLEEYCGRYDKELVHRGSGTRSNDGCKFIFSNTQALYTNMGYWNGRIVNALDQLSMAGREMAAVDVVSQLVEQMERYGTGAGIKFNVPGEGIQLIKSWLTWTDELFEELRRLNLLKVPGVCSTAVSKALQQAADERKTYQPTNGVKRRMESPLPDYSNAKRHVPSSFDSPNKRRAASPPSSPFSASSARKGGFDMLSTGSHKRHASDLFNTGNTKKNGADVFRSFTKRRALSPQLSDAEIARRHADSFLKNLDLQQLQQNASTNNSPQSRGSRAEPRHGSEYHRESDHYGGQYYREADYYGPGSDIKGDFYPDGPIHGRDYRRGGYM</sequence>
<gene>
    <name evidence="3" type="ORF">HDK90DRAFT_508676</name>
</gene>
<feature type="compositionally biased region" description="Polar residues" evidence="2">
    <location>
        <begin position="548"/>
        <end position="558"/>
    </location>
</feature>
<feature type="coiled-coil region" evidence="1">
    <location>
        <begin position="81"/>
        <end position="146"/>
    </location>
</feature>